<feature type="transmembrane region" description="Helical" evidence="1">
    <location>
        <begin position="15"/>
        <end position="34"/>
    </location>
</feature>
<dbReference type="InterPro" id="IPR041113">
    <property type="entry name" value="Heliorhodopsin"/>
</dbReference>
<comment type="caution">
    <text evidence="2">The sequence shown here is derived from an EMBL/GenBank/DDBJ whole genome shotgun (WGS) entry which is preliminary data.</text>
</comment>
<accession>A0A094PSF6</accession>
<reference evidence="2" key="1">
    <citation type="submission" date="2014-06" db="EMBL/GenBank/DDBJ databases">
        <title>Key roles for freshwater Actinobacteria revealed by deep metagenomic sequencing.</title>
        <authorList>
            <person name="Ghai R."/>
            <person name="Mizuno C.M."/>
            <person name="Picazo A."/>
            <person name="Camacho A."/>
            <person name="Rodriguez-Valera F."/>
        </authorList>
    </citation>
    <scope>NUCLEOTIDE SEQUENCE</scope>
</reference>
<keyword evidence="1" id="KW-0472">Membrane</keyword>
<feature type="transmembrane region" description="Helical" evidence="1">
    <location>
        <begin position="160"/>
        <end position="182"/>
    </location>
</feature>
<organism evidence="2">
    <name type="scientific">freshwater metagenome</name>
    <dbReference type="NCBI Taxonomy" id="449393"/>
    <lineage>
        <taxon>unclassified sequences</taxon>
        <taxon>metagenomes</taxon>
        <taxon>ecological metagenomes</taxon>
    </lineage>
</organism>
<dbReference type="Gene3D" id="1.20.1070.10">
    <property type="entry name" value="Rhodopsin 7-helix transmembrane proteins"/>
    <property type="match status" value="1"/>
</dbReference>
<protein>
    <recommendedName>
        <fullName evidence="3">Heliorhodopsin</fullName>
    </recommendedName>
</protein>
<keyword evidence="1" id="KW-0812">Transmembrane</keyword>
<dbReference type="NCBIfam" id="NF038020">
    <property type="entry name" value="HeR"/>
    <property type="match status" value="1"/>
</dbReference>
<feature type="transmembrane region" description="Helical" evidence="1">
    <location>
        <begin position="194"/>
        <end position="213"/>
    </location>
</feature>
<dbReference type="Pfam" id="PF18761">
    <property type="entry name" value="Heliorhodopsin"/>
    <property type="match status" value="1"/>
</dbReference>
<gene>
    <name evidence="2" type="ORF">GM51_18335</name>
</gene>
<evidence type="ECO:0000313" key="2">
    <source>
        <dbReference type="EMBL" id="KGA13997.1"/>
    </source>
</evidence>
<keyword evidence="1" id="KW-1133">Transmembrane helix</keyword>
<evidence type="ECO:0000256" key="1">
    <source>
        <dbReference type="SAM" id="Phobius"/>
    </source>
</evidence>
<feature type="transmembrane region" description="Helical" evidence="1">
    <location>
        <begin position="129"/>
        <end position="148"/>
    </location>
</feature>
<name>A0A094PSF6_9ZZZZ</name>
<proteinExistence type="predicted"/>
<feature type="transmembrane region" description="Helical" evidence="1">
    <location>
        <begin position="66"/>
        <end position="85"/>
    </location>
</feature>
<sequence length="256" mass="28093">MNTSIDTEISKLKRLNLIAGALHLASLLAILFLANDAKLPVNAIYLTEAPGTGNFSDPINLFNLKIGYMVAAFLALSAFFHFLIISPAMFGKYTAGLKNHINVFRWVEYSLSSTIMIIVILQLNGTADYIALMGIAGVNVCMILFGWLQEKYTTPGDGDLLPFWFGCIAGIVPWLATLVNILSPKGPAESTTPGFVYGIVISLFLLFNCFAIVQYKQYKAQGKWANYLRGERTYIILSLVAKSLLAWQVFSGSLAS</sequence>
<dbReference type="AlphaFoldDB" id="A0A094PSF6"/>
<feature type="transmembrane region" description="Helical" evidence="1">
    <location>
        <begin position="106"/>
        <end position="123"/>
    </location>
</feature>
<dbReference type="EMBL" id="JNSL01000164">
    <property type="protein sequence ID" value="KGA13997.1"/>
    <property type="molecule type" value="Genomic_DNA"/>
</dbReference>
<feature type="transmembrane region" description="Helical" evidence="1">
    <location>
        <begin position="234"/>
        <end position="255"/>
    </location>
</feature>
<evidence type="ECO:0008006" key="3">
    <source>
        <dbReference type="Google" id="ProtNLM"/>
    </source>
</evidence>